<accession>A0ABV2FP78</accession>
<reference evidence="1 2" key="1">
    <citation type="submission" date="2024-06" db="EMBL/GenBank/DDBJ databases">
        <title>Genomic Encyclopedia of Type Strains, Phase IV (KMG-IV): sequencing the most valuable type-strain genomes for metagenomic binning, comparative biology and taxonomic classification.</title>
        <authorList>
            <person name="Goeker M."/>
        </authorList>
    </citation>
    <scope>NUCLEOTIDE SEQUENCE [LARGE SCALE GENOMIC DNA]</scope>
    <source>
        <strain evidence="1 2">DSM 23650</strain>
    </source>
</reference>
<name>A0ABV2FP78_9HYPH</name>
<sequence>MKDSIYINGKVHFILWLLVNYNIFEKLEFRDVVVSHCRFISIGPFDGIKKENFPFTLDLKD</sequence>
<organism evidence="1 2">
    <name type="scientific">Bartonella japonica</name>
    <dbReference type="NCBI Taxonomy" id="357761"/>
    <lineage>
        <taxon>Bacteria</taxon>
        <taxon>Pseudomonadati</taxon>
        <taxon>Pseudomonadota</taxon>
        <taxon>Alphaproteobacteria</taxon>
        <taxon>Hyphomicrobiales</taxon>
        <taxon>Bartonellaceae</taxon>
        <taxon>Bartonella</taxon>
    </lineage>
</organism>
<dbReference type="EMBL" id="JBEPLT010000009">
    <property type="protein sequence ID" value="MET3560372.1"/>
    <property type="molecule type" value="Genomic_DNA"/>
</dbReference>
<dbReference type="RefSeq" id="WP_354186713.1">
    <property type="nucleotide sequence ID" value="NZ_JBEPLT010000009.1"/>
</dbReference>
<dbReference type="Proteomes" id="UP001549112">
    <property type="component" value="Unassembled WGS sequence"/>
</dbReference>
<keyword evidence="2" id="KW-1185">Reference proteome</keyword>
<evidence type="ECO:0000313" key="2">
    <source>
        <dbReference type="Proteomes" id="UP001549112"/>
    </source>
</evidence>
<evidence type="ECO:0000313" key="1">
    <source>
        <dbReference type="EMBL" id="MET3560372.1"/>
    </source>
</evidence>
<gene>
    <name evidence="1" type="ORF">ABID39_001066</name>
</gene>
<comment type="caution">
    <text evidence="1">The sequence shown here is derived from an EMBL/GenBank/DDBJ whole genome shotgun (WGS) entry which is preliminary data.</text>
</comment>
<protein>
    <submittedName>
        <fullName evidence="1">Uncharacterized protein</fullName>
    </submittedName>
</protein>
<proteinExistence type="predicted"/>